<keyword evidence="4 7" id="KW-0479">Metal-binding</keyword>
<dbReference type="FunFam" id="3.30.540.10:FF:000003">
    <property type="entry name" value="Inositol-1-monophosphatase"/>
    <property type="match status" value="1"/>
</dbReference>
<dbReference type="InterPro" id="IPR000760">
    <property type="entry name" value="Inositol_monophosphatase-like"/>
</dbReference>
<feature type="binding site" evidence="7">
    <location>
        <position position="94"/>
    </location>
    <ligand>
        <name>Mg(2+)</name>
        <dbReference type="ChEBI" id="CHEBI:18420"/>
        <label>1</label>
        <note>catalytic</note>
    </ligand>
</feature>
<evidence type="ECO:0000256" key="1">
    <source>
        <dbReference type="ARBA" id="ARBA00001033"/>
    </source>
</evidence>
<dbReference type="AlphaFoldDB" id="A0A2M6X0E1"/>
<dbReference type="CDD" id="cd01639">
    <property type="entry name" value="IMPase"/>
    <property type="match status" value="1"/>
</dbReference>
<dbReference type="Gene3D" id="3.30.540.10">
    <property type="entry name" value="Fructose-1,6-Bisphosphatase, subunit A, domain 1"/>
    <property type="match status" value="1"/>
</dbReference>
<evidence type="ECO:0000256" key="6">
    <source>
        <dbReference type="ARBA" id="ARBA00022842"/>
    </source>
</evidence>
<feature type="binding site" evidence="7">
    <location>
        <position position="93"/>
    </location>
    <ligand>
        <name>Mg(2+)</name>
        <dbReference type="ChEBI" id="CHEBI:18420"/>
        <label>2</label>
    </ligand>
</feature>
<feature type="binding site" evidence="7">
    <location>
        <position position="91"/>
    </location>
    <ligand>
        <name>Mg(2+)</name>
        <dbReference type="ChEBI" id="CHEBI:18420"/>
        <label>1</label>
        <note>catalytic</note>
    </ligand>
</feature>
<organism evidence="9 10">
    <name type="scientific">Candidatus Andersenbacteria bacterium CG10_big_fil_rev_8_21_14_0_10_54_11</name>
    <dbReference type="NCBI Taxonomy" id="1974485"/>
    <lineage>
        <taxon>Bacteria</taxon>
        <taxon>Candidatus Anderseniibacteriota</taxon>
    </lineage>
</organism>
<comment type="similarity">
    <text evidence="3 8">Belongs to the inositol monophosphatase superfamily.</text>
</comment>
<evidence type="ECO:0000256" key="4">
    <source>
        <dbReference type="ARBA" id="ARBA00022723"/>
    </source>
</evidence>
<comment type="catalytic activity">
    <reaction evidence="1 8">
        <text>a myo-inositol phosphate + H2O = myo-inositol + phosphate</text>
        <dbReference type="Rhea" id="RHEA:24056"/>
        <dbReference type="ChEBI" id="CHEBI:15377"/>
        <dbReference type="ChEBI" id="CHEBI:17268"/>
        <dbReference type="ChEBI" id="CHEBI:43474"/>
        <dbReference type="ChEBI" id="CHEBI:84139"/>
        <dbReference type="EC" id="3.1.3.25"/>
    </reaction>
</comment>
<dbReference type="GO" id="GO:0006020">
    <property type="term" value="P:inositol metabolic process"/>
    <property type="evidence" value="ECO:0007669"/>
    <property type="project" value="TreeGrafter"/>
</dbReference>
<dbReference type="GO" id="GO:0008934">
    <property type="term" value="F:inositol monophosphate 1-phosphatase activity"/>
    <property type="evidence" value="ECO:0007669"/>
    <property type="project" value="InterPro"/>
</dbReference>
<dbReference type="EC" id="3.1.3.25" evidence="8"/>
<dbReference type="Proteomes" id="UP000230731">
    <property type="component" value="Unassembled WGS sequence"/>
</dbReference>
<evidence type="ECO:0000256" key="8">
    <source>
        <dbReference type="RuleBase" id="RU364068"/>
    </source>
</evidence>
<sequence length="269" mass="29036">MAVTHIPGNMSDLLNTAIKAAHAAGDIILQNFGDRTHTFKDDARANVVTATDIAAEQAIFDILKTEHPDHGFFSEEAGHAPSPSAYTWVIDPLDGTTNFIHGIRFVCVSIALQHESDVLLGVIYDPLHQELFTAELNAGAACNHQPIRVGATAELLQTVLSINRSPEQKSRRRFSESLSHLTANTRTPRIIGSVALSLAYVACGRIDAFVGFETKYYDAAAGTLIAREAGAAISDFADRAWQPGIAKSADLLVANKTIHPQLRQRLTAA</sequence>
<reference evidence="10" key="1">
    <citation type="submission" date="2017-09" db="EMBL/GenBank/DDBJ databases">
        <title>Depth-based differentiation of microbial function through sediment-hosted aquifers and enrichment of novel symbionts in the deep terrestrial subsurface.</title>
        <authorList>
            <person name="Probst A.J."/>
            <person name="Ladd B."/>
            <person name="Jarett J.K."/>
            <person name="Geller-Mcgrath D.E."/>
            <person name="Sieber C.M.K."/>
            <person name="Emerson J.B."/>
            <person name="Anantharaman K."/>
            <person name="Thomas B.C."/>
            <person name="Malmstrom R."/>
            <person name="Stieglmeier M."/>
            <person name="Klingl A."/>
            <person name="Woyke T."/>
            <person name="Ryan C.M."/>
            <person name="Banfield J.F."/>
        </authorList>
    </citation>
    <scope>NUCLEOTIDE SEQUENCE [LARGE SCALE GENOMIC DNA]</scope>
</reference>
<evidence type="ECO:0000313" key="10">
    <source>
        <dbReference type="Proteomes" id="UP000230731"/>
    </source>
</evidence>
<accession>A0A2M6X0E1</accession>
<dbReference type="PANTHER" id="PTHR20854">
    <property type="entry name" value="INOSITOL MONOPHOSPHATASE"/>
    <property type="match status" value="1"/>
</dbReference>
<evidence type="ECO:0000256" key="5">
    <source>
        <dbReference type="ARBA" id="ARBA00022801"/>
    </source>
</evidence>
<dbReference type="SUPFAM" id="SSF56655">
    <property type="entry name" value="Carbohydrate phosphatase"/>
    <property type="match status" value="1"/>
</dbReference>
<dbReference type="Gene3D" id="3.40.190.80">
    <property type="match status" value="1"/>
</dbReference>
<dbReference type="PROSITE" id="PS00630">
    <property type="entry name" value="IMP_2"/>
    <property type="match status" value="1"/>
</dbReference>
<dbReference type="InterPro" id="IPR033942">
    <property type="entry name" value="IMPase"/>
</dbReference>
<protein>
    <recommendedName>
        <fullName evidence="8">Inositol-1-monophosphatase</fullName>
        <ecNumber evidence="8">3.1.3.25</ecNumber>
    </recommendedName>
</protein>
<evidence type="ECO:0000313" key="9">
    <source>
        <dbReference type="EMBL" id="PIT98478.1"/>
    </source>
</evidence>
<dbReference type="GO" id="GO:0007165">
    <property type="term" value="P:signal transduction"/>
    <property type="evidence" value="ECO:0007669"/>
    <property type="project" value="TreeGrafter"/>
</dbReference>
<dbReference type="Pfam" id="PF00459">
    <property type="entry name" value="Inositol_P"/>
    <property type="match status" value="1"/>
</dbReference>
<dbReference type="GO" id="GO:0046854">
    <property type="term" value="P:phosphatidylinositol phosphate biosynthetic process"/>
    <property type="evidence" value="ECO:0007669"/>
    <property type="project" value="InterPro"/>
</dbReference>
<gene>
    <name evidence="9" type="ORF">COT71_00510</name>
</gene>
<dbReference type="InterPro" id="IPR020583">
    <property type="entry name" value="Inositol_monoP_metal-BS"/>
</dbReference>
<dbReference type="PROSITE" id="PS00629">
    <property type="entry name" value="IMP_1"/>
    <property type="match status" value="1"/>
</dbReference>
<keyword evidence="6 7" id="KW-0460">Magnesium</keyword>
<dbReference type="GO" id="GO:0046872">
    <property type="term" value="F:metal ion binding"/>
    <property type="evidence" value="ECO:0007669"/>
    <property type="project" value="UniProtKB-KW"/>
</dbReference>
<dbReference type="PRINTS" id="PR00377">
    <property type="entry name" value="IMPHPHTASES"/>
</dbReference>
<comment type="caution">
    <text evidence="9">The sequence shown here is derived from an EMBL/GenBank/DDBJ whole genome shotgun (WGS) entry which is preliminary data.</text>
</comment>
<feature type="binding site" evidence="7">
    <location>
        <position position="218"/>
    </location>
    <ligand>
        <name>Mg(2+)</name>
        <dbReference type="ChEBI" id="CHEBI:18420"/>
        <label>1</label>
        <note>catalytic</note>
    </ligand>
</feature>
<keyword evidence="5 8" id="KW-0378">Hydrolase</keyword>
<evidence type="ECO:0000256" key="7">
    <source>
        <dbReference type="PIRSR" id="PIRSR600760-2"/>
    </source>
</evidence>
<dbReference type="PANTHER" id="PTHR20854:SF4">
    <property type="entry name" value="INOSITOL-1-MONOPHOSPHATASE-RELATED"/>
    <property type="match status" value="1"/>
</dbReference>
<evidence type="ECO:0000256" key="2">
    <source>
        <dbReference type="ARBA" id="ARBA00001946"/>
    </source>
</evidence>
<evidence type="ECO:0000256" key="3">
    <source>
        <dbReference type="ARBA" id="ARBA00009759"/>
    </source>
</evidence>
<name>A0A2M6X0E1_9BACT</name>
<proteinExistence type="inferred from homology"/>
<feature type="binding site" evidence="7">
    <location>
        <position position="75"/>
    </location>
    <ligand>
        <name>Mg(2+)</name>
        <dbReference type="ChEBI" id="CHEBI:18420"/>
        <label>1</label>
        <note>catalytic</note>
    </ligand>
</feature>
<dbReference type="InterPro" id="IPR020550">
    <property type="entry name" value="Inositol_monophosphatase_CS"/>
</dbReference>
<dbReference type="EMBL" id="PEZP01000005">
    <property type="protein sequence ID" value="PIT98478.1"/>
    <property type="molecule type" value="Genomic_DNA"/>
</dbReference>
<comment type="cofactor">
    <cofactor evidence="2 7 8">
        <name>Mg(2+)</name>
        <dbReference type="ChEBI" id="CHEBI:18420"/>
    </cofactor>
</comment>